<dbReference type="AlphaFoldDB" id="A0A2P2QHA3"/>
<evidence type="ECO:0000313" key="2">
    <source>
        <dbReference type="EMBL" id="MBX66380.1"/>
    </source>
</evidence>
<feature type="region of interest" description="Disordered" evidence="1">
    <location>
        <begin position="30"/>
        <end position="51"/>
    </location>
</feature>
<feature type="compositionally biased region" description="Basic and acidic residues" evidence="1">
    <location>
        <begin position="31"/>
        <end position="40"/>
    </location>
</feature>
<sequence length="51" mass="6089">MPIEYQQRLLSFKKLFTQKSICKMFIKQPCGHHDDDDRTTRMTIPSPNYLS</sequence>
<dbReference type="EMBL" id="GGEC01085896">
    <property type="protein sequence ID" value="MBX66380.1"/>
    <property type="molecule type" value="Transcribed_RNA"/>
</dbReference>
<proteinExistence type="predicted"/>
<evidence type="ECO:0000256" key="1">
    <source>
        <dbReference type="SAM" id="MobiDB-lite"/>
    </source>
</evidence>
<name>A0A2P2QHA3_RHIMU</name>
<accession>A0A2P2QHA3</accession>
<reference evidence="2" key="1">
    <citation type="submission" date="2018-02" db="EMBL/GenBank/DDBJ databases">
        <title>Rhizophora mucronata_Transcriptome.</title>
        <authorList>
            <person name="Meera S.P."/>
            <person name="Sreeshan A."/>
            <person name="Augustine A."/>
        </authorList>
    </citation>
    <scope>NUCLEOTIDE SEQUENCE</scope>
    <source>
        <tissue evidence="2">Leaf</tissue>
    </source>
</reference>
<feature type="compositionally biased region" description="Polar residues" evidence="1">
    <location>
        <begin position="42"/>
        <end position="51"/>
    </location>
</feature>
<protein>
    <submittedName>
        <fullName evidence="2">Uncharacterized protein</fullName>
    </submittedName>
</protein>
<organism evidence="2">
    <name type="scientific">Rhizophora mucronata</name>
    <name type="common">Asiatic mangrove</name>
    <dbReference type="NCBI Taxonomy" id="61149"/>
    <lineage>
        <taxon>Eukaryota</taxon>
        <taxon>Viridiplantae</taxon>
        <taxon>Streptophyta</taxon>
        <taxon>Embryophyta</taxon>
        <taxon>Tracheophyta</taxon>
        <taxon>Spermatophyta</taxon>
        <taxon>Magnoliopsida</taxon>
        <taxon>eudicotyledons</taxon>
        <taxon>Gunneridae</taxon>
        <taxon>Pentapetalae</taxon>
        <taxon>rosids</taxon>
        <taxon>fabids</taxon>
        <taxon>Malpighiales</taxon>
        <taxon>Rhizophoraceae</taxon>
        <taxon>Rhizophora</taxon>
    </lineage>
</organism>